<protein>
    <submittedName>
        <fullName evidence="3">Unnamed product</fullName>
    </submittedName>
</protein>
<organism evidence="3 4">
    <name type="scientific">Ostreococcus tauri</name>
    <name type="common">Marine green alga</name>
    <dbReference type="NCBI Taxonomy" id="70448"/>
    <lineage>
        <taxon>Eukaryota</taxon>
        <taxon>Viridiplantae</taxon>
        <taxon>Chlorophyta</taxon>
        <taxon>Mamiellophyceae</taxon>
        <taxon>Mamiellales</taxon>
        <taxon>Bathycoccaceae</taxon>
        <taxon>Ostreococcus</taxon>
    </lineage>
</organism>
<evidence type="ECO:0000313" key="4">
    <source>
        <dbReference type="Proteomes" id="UP000009170"/>
    </source>
</evidence>
<dbReference type="InParanoid" id="A0A096PAB6"/>
<evidence type="ECO:0000256" key="1">
    <source>
        <dbReference type="SAM" id="Coils"/>
    </source>
</evidence>
<dbReference type="Proteomes" id="UP000009170">
    <property type="component" value="Unassembled WGS sequence"/>
</dbReference>
<gene>
    <name evidence="3" type="ORF">OT_ostta15g02690</name>
</gene>
<evidence type="ECO:0000313" key="3">
    <source>
        <dbReference type="EMBL" id="CEG01863.1"/>
    </source>
</evidence>
<feature type="region of interest" description="Disordered" evidence="2">
    <location>
        <begin position="120"/>
        <end position="142"/>
    </location>
</feature>
<accession>A0A096PAB6</accession>
<keyword evidence="1" id="KW-0175">Coiled coil</keyword>
<evidence type="ECO:0000256" key="2">
    <source>
        <dbReference type="SAM" id="MobiDB-lite"/>
    </source>
</evidence>
<dbReference type="GeneID" id="9830802"/>
<dbReference type="RefSeq" id="XP_022841212.1">
    <property type="nucleotide sequence ID" value="XM_022982459.1"/>
</dbReference>
<dbReference type="AlphaFoldDB" id="A0A096PAB6"/>
<keyword evidence="4" id="KW-1185">Reference proteome</keyword>
<reference evidence="3 4" key="2">
    <citation type="journal article" date="2014" name="BMC Genomics">
        <title>An improved genome of the model marine alga Ostreococcus tauri unfolds by assessing Illumina de novo assemblies.</title>
        <authorList>
            <person name="Blanc-Mathieu R."/>
            <person name="Verhelst B."/>
            <person name="Derelle E."/>
            <person name="Rombauts S."/>
            <person name="Bouget F.Y."/>
            <person name="Carre I."/>
            <person name="Chateau A."/>
            <person name="Eyre-Walker A."/>
            <person name="Grimsley N."/>
            <person name="Moreau H."/>
            <person name="Piegu B."/>
            <person name="Rivals E."/>
            <person name="Schackwitz W."/>
            <person name="Van de Peer Y."/>
            <person name="Piganeau G."/>
        </authorList>
    </citation>
    <scope>NUCLEOTIDE SEQUENCE [LARGE SCALE GENOMIC DNA]</scope>
    <source>
        <strain evidence="4">OTTH 0595 / CCAP 157/2 / RCC745</strain>
    </source>
</reference>
<feature type="region of interest" description="Disordered" evidence="2">
    <location>
        <begin position="518"/>
        <end position="543"/>
    </location>
</feature>
<name>A0A096PAB6_OSTTA</name>
<feature type="region of interest" description="Disordered" evidence="2">
    <location>
        <begin position="51"/>
        <end position="93"/>
    </location>
</feature>
<reference evidence="4" key="1">
    <citation type="journal article" date="2006" name="Proc. Natl. Acad. Sci. U.S.A.">
        <title>Genome analysis of the smallest free-living eukaryote Ostreococcus tauri unveils many unique features.</title>
        <authorList>
            <person name="Derelle E."/>
            <person name="Ferraz C."/>
            <person name="Rombauts S."/>
            <person name="Rouze P."/>
            <person name="Worden A.Z."/>
            <person name="Robbens S."/>
            <person name="Partensky F."/>
            <person name="Degroeve S."/>
            <person name="Echeynie S."/>
            <person name="Cooke R."/>
            <person name="Saeys Y."/>
            <person name="Wuyts J."/>
            <person name="Jabbari K."/>
            <person name="Bowler C."/>
            <person name="Panaud O."/>
            <person name="Piegu B."/>
            <person name="Ball S.G."/>
            <person name="Ral J.-P."/>
            <person name="Bouget F.-Y."/>
            <person name="Piganeau G."/>
            <person name="De Baets B."/>
            <person name="Picard A."/>
            <person name="Delseny M."/>
            <person name="Demaille J."/>
            <person name="Van de Peer Y."/>
            <person name="Moreau H."/>
        </authorList>
    </citation>
    <scope>NUCLEOTIDE SEQUENCE [LARGE SCALE GENOMIC DNA]</scope>
    <source>
        <strain evidence="4">OTTH 0595 / CCAP 157/2 / RCC745</strain>
    </source>
</reference>
<feature type="compositionally biased region" description="Basic and acidic residues" evidence="2">
    <location>
        <begin position="51"/>
        <end position="72"/>
    </location>
</feature>
<sequence length="562" mass="62508">MRRLFRDASSLERDARAERDFNHQLVDQLRLELENAVHARDVALRALASREGDVRSPIDASARERASERAISSKETSTRVAEPSGSGDAATRKALEECEGERVRLVEELEEMREQLRASTASAHRANAETNAMAHQSRGAVERERKRADAAEARVRALELAAAEMQVDREDTYRQAEDEAKRRAKELEDALETAATEIEALKSTNEVLSERVNALTERLQAKDDMDQPETSKRSYADEAVVELRRAALGAKALANAYHARLFPEGDPERGKGRVLIIVHASLEGHPYLSASRDVTEAVRARVRAHDGKRLVILVSEDISELVPDEATTLETRFETREVQETRRPAILRVTYAFDAMDDATGIAIKGDERSVEIPIGAAGTPHAFAMQSLWIESVPSSVEDALKAAYARLRDAETTASSAKVKAIELYGQILRDRQRAGSSARARSLERRELELEQREAQLAVEVAEIEIAVTRAREEAEAVRRESHRLVADANAQIRAKDDEIERLRAVETSSRRARVRSKSWQLSESNRPDRRSSPAKTLASAEARLARITARARSVADAA</sequence>
<dbReference type="OrthoDB" id="10602355at2759"/>
<feature type="coiled-coil region" evidence="1">
    <location>
        <begin position="443"/>
        <end position="509"/>
    </location>
</feature>
<feature type="compositionally biased region" description="Polar residues" evidence="2">
    <location>
        <begin position="120"/>
        <end position="134"/>
    </location>
</feature>
<dbReference type="EMBL" id="CAID01000015">
    <property type="protein sequence ID" value="CEG01863.1"/>
    <property type="molecule type" value="Genomic_DNA"/>
</dbReference>
<dbReference type="KEGG" id="ota:OT_ostta15g02690"/>
<proteinExistence type="predicted"/>
<comment type="caution">
    <text evidence="3">The sequence shown here is derived from an EMBL/GenBank/DDBJ whole genome shotgun (WGS) entry which is preliminary data.</text>
</comment>